<evidence type="ECO:0000313" key="1">
    <source>
        <dbReference type="EMBL" id="KZS89822.1"/>
    </source>
</evidence>
<name>A0A164QNM2_9AGAM</name>
<keyword evidence="2" id="KW-1185">Reference proteome</keyword>
<dbReference type="SUPFAM" id="SSF56112">
    <property type="entry name" value="Protein kinase-like (PK-like)"/>
    <property type="match status" value="1"/>
</dbReference>
<protein>
    <recommendedName>
        <fullName evidence="3">Protein kinase domain-containing protein</fullName>
    </recommendedName>
</protein>
<feature type="non-terminal residue" evidence="1">
    <location>
        <position position="1"/>
    </location>
</feature>
<accession>A0A164QNM2</accession>
<gene>
    <name evidence="1" type="ORF">SISNIDRAFT_385705</name>
</gene>
<dbReference type="Proteomes" id="UP000076722">
    <property type="component" value="Unassembled WGS sequence"/>
</dbReference>
<dbReference type="AlphaFoldDB" id="A0A164QNM2"/>
<evidence type="ECO:0000313" key="2">
    <source>
        <dbReference type="Proteomes" id="UP000076722"/>
    </source>
</evidence>
<dbReference type="InterPro" id="IPR011009">
    <property type="entry name" value="Kinase-like_dom_sf"/>
</dbReference>
<evidence type="ECO:0008006" key="3">
    <source>
        <dbReference type="Google" id="ProtNLM"/>
    </source>
</evidence>
<sequence length="313" mass="36242">SSSEPETDDSYYARLLSTEKKWAKYQPWLQSIGYLLRPRYQPGWVPSWRRTKRKVTKCEDHVLPDRKGVVMDATRISDNRTVILKFTPTETQELPIWQFLTSPVLQKDTRNHCVPLLDIHPLPDNDDYAVAVMPLLVLFNYVPLQTMGEVFACLYHLLEGIVFLHKHNVAHLDFCAPNTFMEPGPSLFPKGFHPARLTMRIDSRRRDRVHRLPPFTCRTLSEVRYFFIDFGESVRFASEEKRELISGRVGHYTDIPEFKSNDPYDPFMVDIRAFGEMIKDVILGEYKGVESLEPFVSKLCSDSPTDRPTAAEA</sequence>
<dbReference type="OrthoDB" id="5987198at2759"/>
<dbReference type="STRING" id="1314777.A0A164QNM2"/>
<proteinExistence type="predicted"/>
<dbReference type="Gene3D" id="1.10.510.10">
    <property type="entry name" value="Transferase(Phosphotransferase) domain 1"/>
    <property type="match status" value="1"/>
</dbReference>
<feature type="non-terminal residue" evidence="1">
    <location>
        <position position="313"/>
    </location>
</feature>
<organism evidence="1 2">
    <name type="scientific">Sistotremastrum niveocremeum HHB9708</name>
    <dbReference type="NCBI Taxonomy" id="1314777"/>
    <lineage>
        <taxon>Eukaryota</taxon>
        <taxon>Fungi</taxon>
        <taxon>Dikarya</taxon>
        <taxon>Basidiomycota</taxon>
        <taxon>Agaricomycotina</taxon>
        <taxon>Agaricomycetes</taxon>
        <taxon>Sistotremastrales</taxon>
        <taxon>Sistotremastraceae</taxon>
        <taxon>Sertulicium</taxon>
        <taxon>Sertulicium niveocremeum</taxon>
    </lineage>
</organism>
<reference evidence="1 2" key="1">
    <citation type="journal article" date="2016" name="Mol. Biol. Evol.">
        <title>Comparative Genomics of Early-Diverging Mushroom-Forming Fungi Provides Insights into the Origins of Lignocellulose Decay Capabilities.</title>
        <authorList>
            <person name="Nagy L.G."/>
            <person name="Riley R."/>
            <person name="Tritt A."/>
            <person name="Adam C."/>
            <person name="Daum C."/>
            <person name="Floudas D."/>
            <person name="Sun H."/>
            <person name="Yadav J.S."/>
            <person name="Pangilinan J."/>
            <person name="Larsson K.H."/>
            <person name="Matsuura K."/>
            <person name="Barry K."/>
            <person name="Labutti K."/>
            <person name="Kuo R."/>
            <person name="Ohm R.A."/>
            <person name="Bhattacharya S.S."/>
            <person name="Shirouzu T."/>
            <person name="Yoshinaga Y."/>
            <person name="Martin F.M."/>
            <person name="Grigoriev I.V."/>
            <person name="Hibbett D.S."/>
        </authorList>
    </citation>
    <scope>NUCLEOTIDE SEQUENCE [LARGE SCALE GENOMIC DNA]</scope>
    <source>
        <strain evidence="1 2">HHB9708</strain>
    </source>
</reference>
<dbReference type="EMBL" id="KV419425">
    <property type="protein sequence ID" value="KZS89822.1"/>
    <property type="molecule type" value="Genomic_DNA"/>
</dbReference>